<dbReference type="InterPro" id="IPR034144">
    <property type="entry name" value="TOPRIM_TopoIII"/>
</dbReference>
<evidence type="ECO:0000256" key="2">
    <source>
        <dbReference type="ARBA" id="ARBA00009446"/>
    </source>
</evidence>
<dbReference type="SMART" id="SM00436">
    <property type="entry name" value="TOP1Bc"/>
    <property type="match status" value="1"/>
</dbReference>
<dbReference type="PANTHER" id="PTHR11390:SF21">
    <property type="entry name" value="DNA TOPOISOMERASE 3-ALPHA"/>
    <property type="match status" value="1"/>
</dbReference>
<evidence type="ECO:0000256" key="3">
    <source>
        <dbReference type="ARBA" id="ARBA00012891"/>
    </source>
</evidence>
<keyword evidence="5" id="KW-0460">Magnesium</keyword>
<name>A0A9D1P853_9FIRM</name>
<dbReference type="InterPro" id="IPR013826">
    <property type="entry name" value="Topo_IA_cen_sub3"/>
</dbReference>
<dbReference type="EMBL" id="DVOT01000154">
    <property type="protein sequence ID" value="HIV28042.1"/>
    <property type="molecule type" value="Genomic_DNA"/>
</dbReference>
<dbReference type="InterPro" id="IPR013825">
    <property type="entry name" value="Topo_IA_cen_sub2"/>
</dbReference>
<dbReference type="GO" id="GO:0043597">
    <property type="term" value="C:cytoplasmic replication fork"/>
    <property type="evidence" value="ECO:0007669"/>
    <property type="project" value="TreeGrafter"/>
</dbReference>
<evidence type="ECO:0000256" key="9">
    <source>
        <dbReference type="ARBA" id="ARBA00030003"/>
    </source>
</evidence>
<dbReference type="InterPro" id="IPR023405">
    <property type="entry name" value="Topo_IA_core_domain"/>
</dbReference>
<evidence type="ECO:0000313" key="16">
    <source>
        <dbReference type="Proteomes" id="UP000886884"/>
    </source>
</evidence>
<dbReference type="PANTHER" id="PTHR11390">
    <property type="entry name" value="PROKARYOTIC DNA TOPOISOMERASE"/>
    <property type="match status" value="1"/>
</dbReference>
<dbReference type="PRINTS" id="PR00417">
    <property type="entry name" value="PRTPISMRASEI"/>
</dbReference>
<keyword evidence="6" id="KW-0799">Topoisomerase</keyword>
<evidence type="ECO:0000256" key="4">
    <source>
        <dbReference type="ARBA" id="ARBA00022723"/>
    </source>
</evidence>
<dbReference type="PROSITE" id="PS00396">
    <property type="entry name" value="TOPO_IA_1"/>
    <property type="match status" value="1"/>
</dbReference>
<dbReference type="Gene3D" id="1.10.460.10">
    <property type="entry name" value="Topoisomerase I, domain 2"/>
    <property type="match status" value="1"/>
</dbReference>
<dbReference type="InterPro" id="IPR003602">
    <property type="entry name" value="Topo_IA_DNA-bd_dom"/>
</dbReference>
<dbReference type="InterPro" id="IPR023406">
    <property type="entry name" value="Topo_IA_AS"/>
</dbReference>
<dbReference type="GO" id="GO:0006310">
    <property type="term" value="P:DNA recombination"/>
    <property type="evidence" value="ECO:0007669"/>
    <property type="project" value="TreeGrafter"/>
</dbReference>
<dbReference type="GO" id="GO:0006281">
    <property type="term" value="P:DNA repair"/>
    <property type="evidence" value="ECO:0007669"/>
    <property type="project" value="TreeGrafter"/>
</dbReference>
<dbReference type="InterPro" id="IPR013497">
    <property type="entry name" value="Topo_IA_cen"/>
</dbReference>
<keyword evidence="8" id="KW-0413">Isomerase</keyword>
<dbReference type="Pfam" id="PF01131">
    <property type="entry name" value="Topoisom_bac"/>
    <property type="match status" value="1"/>
</dbReference>
<dbReference type="PROSITE" id="PS52039">
    <property type="entry name" value="TOPO_IA_2"/>
    <property type="match status" value="1"/>
</dbReference>
<dbReference type="AlphaFoldDB" id="A0A9D1P853"/>
<evidence type="ECO:0000256" key="1">
    <source>
        <dbReference type="ARBA" id="ARBA00000213"/>
    </source>
</evidence>
<evidence type="ECO:0000256" key="8">
    <source>
        <dbReference type="ARBA" id="ARBA00023235"/>
    </source>
</evidence>
<dbReference type="GO" id="GO:0006265">
    <property type="term" value="P:DNA topological change"/>
    <property type="evidence" value="ECO:0007669"/>
    <property type="project" value="InterPro"/>
</dbReference>
<dbReference type="SMART" id="SM00493">
    <property type="entry name" value="TOPRIM"/>
    <property type="match status" value="1"/>
</dbReference>
<evidence type="ECO:0000259" key="13">
    <source>
        <dbReference type="PROSITE" id="PS50880"/>
    </source>
</evidence>
<evidence type="ECO:0000256" key="10">
    <source>
        <dbReference type="ARBA" id="ARBA00031985"/>
    </source>
</evidence>
<protein>
    <recommendedName>
        <fullName evidence="3">DNA topoisomerase</fullName>
        <ecNumber evidence="3">5.6.2.1</ecNumber>
    </recommendedName>
    <alternativeName>
        <fullName evidence="12">Omega-protein</fullName>
    </alternativeName>
    <alternativeName>
        <fullName evidence="11">Relaxing enzyme</fullName>
    </alternativeName>
    <alternativeName>
        <fullName evidence="9">Swivelase</fullName>
    </alternativeName>
    <alternativeName>
        <fullName evidence="10">Untwisting enzyme</fullName>
    </alternativeName>
</protein>
<dbReference type="CDD" id="cd00186">
    <property type="entry name" value="TOP1Ac"/>
    <property type="match status" value="1"/>
</dbReference>
<evidence type="ECO:0000259" key="14">
    <source>
        <dbReference type="PROSITE" id="PS52039"/>
    </source>
</evidence>
<gene>
    <name evidence="15" type="ORF">IAA64_08735</name>
</gene>
<comment type="caution">
    <text evidence="15">The sequence shown here is derived from an EMBL/GenBank/DDBJ whole genome shotgun (WGS) entry which is preliminary data.</text>
</comment>
<reference evidence="15" key="1">
    <citation type="submission" date="2020-10" db="EMBL/GenBank/DDBJ databases">
        <authorList>
            <person name="Gilroy R."/>
        </authorList>
    </citation>
    <scope>NUCLEOTIDE SEQUENCE</scope>
    <source>
        <strain evidence="15">CHK183-6373</strain>
    </source>
</reference>
<organism evidence="15 16">
    <name type="scientific">Candidatus Ornithocaccomicrobium faecavium</name>
    <dbReference type="NCBI Taxonomy" id="2840890"/>
    <lineage>
        <taxon>Bacteria</taxon>
        <taxon>Bacillati</taxon>
        <taxon>Bacillota</taxon>
        <taxon>Clostridia</taxon>
        <taxon>Candidatus Ornithocaccomicrobium</taxon>
    </lineage>
</organism>
<dbReference type="Gene3D" id="2.70.20.10">
    <property type="entry name" value="Topoisomerase I, domain 3"/>
    <property type="match status" value="1"/>
</dbReference>
<dbReference type="SMART" id="SM00437">
    <property type="entry name" value="TOP1Ac"/>
    <property type="match status" value="1"/>
</dbReference>
<dbReference type="EC" id="5.6.2.1" evidence="3"/>
<feature type="domain" description="Topo IA-type catalytic" evidence="14">
    <location>
        <begin position="152"/>
        <end position="579"/>
    </location>
</feature>
<dbReference type="InterPro" id="IPR013824">
    <property type="entry name" value="Topo_IA_cen_sub1"/>
</dbReference>
<dbReference type="InterPro" id="IPR000380">
    <property type="entry name" value="Topo_IA"/>
</dbReference>
<dbReference type="GO" id="GO:0046872">
    <property type="term" value="F:metal ion binding"/>
    <property type="evidence" value="ECO:0007669"/>
    <property type="project" value="UniProtKB-KW"/>
</dbReference>
<dbReference type="CDD" id="cd03362">
    <property type="entry name" value="TOPRIM_TopoIA_TopoIII"/>
    <property type="match status" value="1"/>
</dbReference>
<evidence type="ECO:0000256" key="12">
    <source>
        <dbReference type="ARBA" id="ARBA00032877"/>
    </source>
</evidence>
<dbReference type="Pfam" id="PF01751">
    <property type="entry name" value="Toprim"/>
    <property type="match status" value="1"/>
</dbReference>
<feature type="domain" description="Toprim" evidence="13">
    <location>
        <begin position="2"/>
        <end position="135"/>
    </location>
</feature>
<dbReference type="NCBIfam" id="TIGR01056">
    <property type="entry name" value="topB"/>
    <property type="match status" value="1"/>
</dbReference>
<evidence type="ECO:0000256" key="11">
    <source>
        <dbReference type="ARBA" id="ARBA00032235"/>
    </source>
</evidence>
<comment type="catalytic activity">
    <reaction evidence="1">
        <text>ATP-independent breakage of single-stranded DNA, followed by passage and rejoining.</text>
        <dbReference type="EC" id="5.6.2.1"/>
    </reaction>
</comment>
<dbReference type="Gene3D" id="1.10.290.10">
    <property type="entry name" value="Topoisomerase I, domain 4"/>
    <property type="match status" value="1"/>
</dbReference>
<accession>A0A9D1P853</accession>
<evidence type="ECO:0000313" key="15">
    <source>
        <dbReference type="EMBL" id="HIV28042.1"/>
    </source>
</evidence>
<dbReference type="InterPro" id="IPR003601">
    <property type="entry name" value="Topo_IA_2"/>
</dbReference>
<dbReference type="GO" id="GO:0003677">
    <property type="term" value="F:DNA binding"/>
    <property type="evidence" value="ECO:0007669"/>
    <property type="project" value="UniProtKB-KW"/>
</dbReference>
<dbReference type="Gene3D" id="3.40.50.140">
    <property type="match status" value="1"/>
</dbReference>
<comment type="similarity">
    <text evidence="2">Belongs to the type IA topoisomerase family.</text>
</comment>
<keyword evidence="4" id="KW-0479">Metal-binding</keyword>
<dbReference type="NCBIfam" id="NF005829">
    <property type="entry name" value="PRK07726.1"/>
    <property type="match status" value="1"/>
</dbReference>
<dbReference type="PROSITE" id="PS50880">
    <property type="entry name" value="TOPRIM"/>
    <property type="match status" value="1"/>
</dbReference>
<evidence type="ECO:0000256" key="6">
    <source>
        <dbReference type="ARBA" id="ARBA00023029"/>
    </source>
</evidence>
<sequence>MAKLVVAEKPSVGRDIARVLGAKEKGEGFLRGEEWVVTWAIGHLVSLCEPDEIDERYKRWRMDTLPILPETIPTKVLPKTKAQFAIVKKWMNSKEIASIVCATDAGREGELIFRYIYEKAGCKKPVERLWISSMTDSAIRAGFAALAPSAKYDALYMSARCRSEADWLVGMNASRAFSLSFDARLPIGRVQTPTLALIAARDAEIERFVPRDYFELTADFGDYKGVWHNSAEKDGRAYDRAAAEAVKAAIAGKTGRVVEVKNERKRTPPPQLYDLTALQRDANTRLGFSAERTLKAAQNLYEKSKLITYPRTDSRVLPNDMAPKVPAALAAVPAPLKPFAQAVLEKPLARTKRIYDDAKVTDHHAIIPTGHTTSSLAGDEAAIFDLVCRRLIAVHMADSVQDNTKVCTRVEGYDFLSTGATPIEEGWRALYREAPKDVQTLPPLREGEERDVRGASIRKKTTRPPARHTDASLLGMMENAGNLVEDEELRARMKASGLGTPATRAAILERLIQVGYVKRQGKTLVSTQKGRDLVRVVPDEIRSAETTGKWERALYTMAQADAETARRKAQRFLESIGRFSAFLVQSAVRADHSVKFEKTEFRRIKSRKAPQKPS</sequence>
<dbReference type="Proteomes" id="UP000886884">
    <property type="component" value="Unassembled WGS sequence"/>
</dbReference>
<keyword evidence="7" id="KW-0238">DNA-binding</keyword>
<evidence type="ECO:0000256" key="5">
    <source>
        <dbReference type="ARBA" id="ARBA00022842"/>
    </source>
</evidence>
<reference evidence="15" key="2">
    <citation type="journal article" date="2021" name="PeerJ">
        <title>Extensive microbial diversity within the chicken gut microbiome revealed by metagenomics and culture.</title>
        <authorList>
            <person name="Gilroy R."/>
            <person name="Ravi A."/>
            <person name="Getino M."/>
            <person name="Pursley I."/>
            <person name="Horton D.L."/>
            <person name="Alikhan N.F."/>
            <person name="Baker D."/>
            <person name="Gharbi K."/>
            <person name="Hall N."/>
            <person name="Watson M."/>
            <person name="Adriaenssens E.M."/>
            <person name="Foster-Nyarko E."/>
            <person name="Jarju S."/>
            <person name="Secka A."/>
            <person name="Antonio M."/>
            <person name="Oren A."/>
            <person name="Chaudhuri R.R."/>
            <person name="La Ragione R."/>
            <person name="Hildebrand F."/>
            <person name="Pallen M.J."/>
        </authorList>
    </citation>
    <scope>NUCLEOTIDE SEQUENCE</scope>
    <source>
        <strain evidence="15">CHK183-6373</strain>
    </source>
</reference>
<dbReference type="InterPro" id="IPR005738">
    <property type="entry name" value="TopoIII"/>
</dbReference>
<dbReference type="GO" id="GO:0003917">
    <property type="term" value="F:DNA topoisomerase type I (single strand cut, ATP-independent) activity"/>
    <property type="evidence" value="ECO:0007669"/>
    <property type="project" value="UniProtKB-EC"/>
</dbReference>
<dbReference type="SUPFAM" id="SSF56712">
    <property type="entry name" value="Prokaryotic type I DNA topoisomerase"/>
    <property type="match status" value="1"/>
</dbReference>
<evidence type="ECO:0000256" key="7">
    <source>
        <dbReference type="ARBA" id="ARBA00023125"/>
    </source>
</evidence>
<proteinExistence type="inferred from homology"/>
<dbReference type="InterPro" id="IPR006171">
    <property type="entry name" value="TOPRIM_dom"/>
</dbReference>